<dbReference type="EMBL" id="CP069027">
    <property type="protein sequence ID" value="QRC95213.1"/>
    <property type="molecule type" value="Genomic_DNA"/>
</dbReference>
<protein>
    <submittedName>
        <fullName evidence="1">Uncharacterized protein</fullName>
    </submittedName>
</protein>
<evidence type="ECO:0000313" key="2">
    <source>
        <dbReference type="Proteomes" id="UP000663193"/>
    </source>
</evidence>
<proteinExistence type="predicted"/>
<sequence>MTFEVNTNATYVALLSLSFQSATKRVFILSAAQLSCAFPQPSIICKGELEVPERRNHKNSKHVVLPCHSRTPGHSHPKHQAYITPIYARKRSTTHHPISTNLFPFPHTTRSR</sequence>
<gene>
    <name evidence="1" type="ORF">JI435_431940</name>
</gene>
<keyword evidence="2" id="KW-1185">Reference proteome</keyword>
<reference evidence="2" key="1">
    <citation type="journal article" date="2021" name="BMC Genomics">
        <title>Chromosome-level genome assembly and manually-curated proteome of model necrotroph Parastagonospora nodorum Sn15 reveals a genome-wide trove of candidate effector homologs, and redundancy of virulence-related functions within an accessory chromosome.</title>
        <authorList>
            <person name="Bertazzoni S."/>
            <person name="Jones D.A.B."/>
            <person name="Phan H.T."/>
            <person name="Tan K.-C."/>
            <person name="Hane J.K."/>
        </authorList>
    </citation>
    <scope>NUCLEOTIDE SEQUENCE [LARGE SCALE GENOMIC DNA]</scope>
    <source>
        <strain evidence="2">SN15 / ATCC MYA-4574 / FGSC 10173)</strain>
    </source>
</reference>
<evidence type="ECO:0000313" key="1">
    <source>
        <dbReference type="EMBL" id="QRC95213.1"/>
    </source>
</evidence>
<name>A0A7U2EY29_PHANO</name>
<dbReference type="Proteomes" id="UP000663193">
    <property type="component" value="Chromosome 5"/>
</dbReference>
<dbReference type="VEuPathDB" id="FungiDB:JI435_431940"/>
<accession>A0A7U2EY29</accession>
<organism evidence="1 2">
    <name type="scientific">Phaeosphaeria nodorum (strain SN15 / ATCC MYA-4574 / FGSC 10173)</name>
    <name type="common">Glume blotch fungus</name>
    <name type="synonym">Parastagonospora nodorum</name>
    <dbReference type="NCBI Taxonomy" id="321614"/>
    <lineage>
        <taxon>Eukaryota</taxon>
        <taxon>Fungi</taxon>
        <taxon>Dikarya</taxon>
        <taxon>Ascomycota</taxon>
        <taxon>Pezizomycotina</taxon>
        <taxon>Dothideomycetes</taxon>
        <taxon>Pleosporomycetidae</taxon>
        <taxon>Pleosporales</taxon>
        <taxon>Pleosporineae</taxon>
        <taxon>Phaeosphaeriaceae</taxon>
        <taxon>Parastagonospora</taxon>
    </lineage>
</organism>
<dbReference type="AlphaFoldDB" id="A0A7U2EY29"/>